<dbReference type="AlphaFoldDB" id="A0A8T0V5C2"/>
<proteinExistence type="predicted"/>
<comment type="caution">
    <text evidence="1">The sequence shown here is derived from an EMBL/GenBank/DDBJ whole genome shotgun (WGS) entry which is preliminary data.</text>
</comment>
<dbReference type="EMBL" id="CM029041">
    <property type="protein sequence ID" value="KAG2628696.1"/>
    <property type="molecule type" value="Genomic_DNA"/>
</dbReference>
<name>A0A8T0V5C2_PANVG</name>
<organism evidence="1 2">
    <name type="scientific">Panicum virgatum</name>
    <name type="common">Blackwell switchgrass</name>
    <dbReference type="NCBI Taxonomy" id="38727"/>
    <lineage>
        <taxon>Eukaryota</taxon>
        <taxon>Viridiplantae</taxon>
        <taxon>Streptophyta</taxon>
        <taxon>Embryophyta</taxon>
        <taxon>Tracheophyta</taxon>
        <taxon>Spermatophyta</taxon>
        <taxon>Magnoliopsida</taxon>
        <taxon>Liliopsida</taxon>
        <taxon>Poales</taxon>
        <taxon>Poaceae</taxon>
        <taxon>PACMAD clade</taxon>
        <taxon>Panicoideae</taxon>
        <taxon>Panicodae</taxon>
        <taxon>Paniceae</taxon>
        <taxon>Panicinae</taxon>
        <taxon>Panicum</taxon>
        <taxon>Panicum sect. Hiantes</taxon>
    </lineage>
</organism>
<evidence type="ECO:0000313" key="1">
    <source>
        <dbReference type="EMBL" id="KAG2628696.1"/>
    </source>
</evidence>
<gene>
    <name evidence="1" type="ORF">PVAP13_3KG384527</name>
</gene>
<protein>
    <submittedName>
        <fullName evidence="1">Uncharacterized protein</fullName>
    </submittedName>
</protein>
<accession>A0A8T0V5C2</accession>
<sequence>MGHYIISNCDEARPWIECHINNWLFRTADIEKSLVTQNNGVLVKGDGTSGNMNWYGVIERMISLEFPGQKNVIALKPRDLFAMPELELEDSIDDLANWTRLDKEGTTGDVSVVTQVQAQVVDEPDDAVFDVDDEDDEDDTYIDDGVVAPIASAVQGQDDDFFI</sequence>
<reference evidence="1" key="1">
    <citation type="submission" date="2020-05" db="EMBL/GenBank/DDBJ databases">
        <title>WGS assembly of Panicum virgatum.</title>
        <authorList>
            <person name="Lovell J.T."/>
            <person name="Jenkins J."/>
            <person name="Shu S."/>
            <person name="Juenger T.E."/>
            <person name="Schmutz J."/>
        </authorList>
    </citation>
    <scope>NUCLEOTIDE SEQUENCE</scope>
    <source>
        <strain evidence="1">AP13</strain>
    </source>
</reference>
<dbReference type="Proteomes" id="UP000823388">
    <property type="component" value="Chromosome 3K"/>
</dbReference>
<keyword evidence="2" id="KW-1185">Reference proteome</keyword>
<evidence type="ECO:0000313" key="2">
    <source>
        <dbReference type="Proteomes" id="UP000823388"/>
    </source>
</evidence>